<dbReference type="STRING" id="1198029.A0A1U7LMF0"/>
<evidence type="ECO:0000313" key="7">
    <source>
        <dbReference type="EMBL" id="OLL23808.1"/>
    </source>
</evidence>
<dbReference type="InterPro" id="IPR051383">
    <property type="entry name" value="COX19"/>
</dbReference>
<evidence type="ECO:0000256" key="1">
    <source>
        <dbReference type="ARBA" id="ARBA00004496"/>
    </source>
</evidence>
<organism evidence="7 8">
    <name type="scientific">Neolecta irregularis (strain DAH-3)</name>
    <dbReference type="NCBI Taxonomy" id="1198029"/>
    <lineage>
        <taxon>Eukaryota</taxon>
        <taxon>Fungi</taxon>
        <taxon>Dikarya</taxon>
        <taxon>Ascomycota</taxon>
        <taxon>Taphrinomycotina</taxon>
        <taxon>Neolectales</taxon>
        <taxon>Neolectaceae</taxon>
        <taxon>Neolecta</taxon>
    </lineage>
</organism>
<feature type="compositionally biased region" description="Low complexity" evidence="6">
    <location>
        <begin position="1"/>
        <end position="13"/>
    </location>
</feature>
<name>A0A1U7LMF0_NEOID</name>
<comment type="subcellular location">
    <subcellularLocation>
        <location evidence="1">Cytoplasm</location>
    </subcellularLocation>
</comment>
<evidence type="ECO:0000313" key="8">
    <source>
        <dbReference type="Proteomes" id="UP000186594"/>
    </source>
</evidence>
<dbReference type="PANTHER" id="PTHR21107:SF2">
    <property type="entry name" value="CYTOCHROME C OXIDASE ASSEMBLY PROTEIN COX19"/>
    <property type="match status" value="1"/>
</dbReference>
<proteinExistence type="inferred from homology"/>
<feature type="region of interest" description="Disordered" evidence="6">
    <location>
        <begin position="1"/>
        <end position="27"/>
    </location>
</feature>
<comment type="function">
    <text evidence="4">Required for the assembly of mitochondrial cytochrome c oxidase.</text>
</comment>
<dbReference type="GO" id="GO:0005758">
    <property type="term" value="C:mitochondrial intermembrane space"/>
    <property type="evidence" value="ECO:0007669"/>
    <property type="project" value="EnsemblFungi"/>
</dbReference>
<dbReference type="GO" id="GO:0005507">
    <property type="term" value="F:copper ion binding"/>
    <property type="evidence" value="ECO:0007669"/>
    <property type="project" value="EnsemblFungi"/>
</dbReference>
<dbReference type="GO" id="GO:0030001">
    <property type="term" value="P:metal ion transport"/>
    <property type="evidence" value="ECO:0007669"/>
    <property type="project" value="EnsemblFungi"/>
</dbReference>
<protein>
    <submittedName>
        <fullName evidence="7">Cytochrome c oxidase assembly protein COX19</fullName>
    </submittedName>
</protein>
<evidence type="ECO:0000256" key="2">
    <source>
        <dbReference type="ARBA" id="ARBA00022490"/>
    </source>
</evidence>
<dbReference type="EMBL" id="LXFE01001214">
    <property type="protein sequence ID" value="OLL23808.1"/>
    <property type="molecule type" value="Genomic_DNA"/>
</dbReference>
<sequence length="85" mass="9394">MAFGAPPSQKSSSPSPPARGSFPLDHGGECKDSMTDYIRCLKIHQGANPPCRHLAQLYLQCRMDKGLMVPDEMRNLGFTKAELEM</sequence>
<comment type="similarity">
    <text evidence="5">Belongs to the COX19 family.</text>
</comment>
<comment type="caution">
    <text evidence="7">The sequence shown here is derived from an EMBL/GenBank/DDBJ whole genome shotgun (WGS) entry which is preliminary data.</text>
</comment>
<gene>
    <name evidence="7" type="ORF">NEOLI_004848</name>
</gene>
<dbReference type="GO" id="GO:0005829">
    <property type="term" value="C:cytosol"/>
    <property type="evidence" value="ECO:0007669"/>
    <property type="project" value="EnsemblFungi"/>
</dbReference>
<evidence type="ECO:0000256" key="4">
    <source>
        <dbReference type="ARBA" id="ARBA00037279"/>
    </source>
</evidence>
<keyword evidence="2" id="KW-0963">Cytoplasm</keyword>
<evidence type="ECO:0000256" key="3">
    <source>
        <dbReference type="ARBA" id="ARBA00023157"/>
    </source>
</evidence>
<dbReference type="OMA" id="GTNDEAC"/>
<accession>A0A1U7LMF0</accession>
<keyword evidence="8" id="KW-1185">Reference proteome</keyword>
<dbReference type="PROSITE" id="PS51808">
    <property type="entry name" value="CHCH"/>
    <property type="match status" value="1"/>
</dbReference>
<evidence type="ECO:0000256" key="6">
    <source>
        <dbReference type="SAM" id="MobiDB-lite"/>
    </source>
</evidence>
<dbReference type="AlphaFoldDB" id="A0A1U7LMF0"/>
<reference evidence="7 8" key="1">
    <citation type="submission" date="2016-04" db="EMBL/GenBank/DDBJ databases">
        <title>Evolutionary innovation and constraint leading to complex multicellularity in the Ascomycota.</title>
        <authorList>
            <person name="Cisse O."/>
            <person name="Nguyen A."/>
            <person name="Hewitt D.A."/>
            <person name="Jedd G."/>
            <person name="Stajich J.E."/>
        </authorList>
    </citation>
    <scope>NUCLEOTIDE SEQUENCE [LARGE SCALE GENOMIC DNA]</scope>
    <source>
        <strain evidence="7 8">DAH-3</strain>
    </source>
</reference>
<evidence type="ECO:0000256" key="5">
    <source>
        <dbReference type="ARBA" id="ARBA00038223"/>
    </source>
</evidence>
<dbReference type="GO" id="GO:0033617">
    <property type="term" value="P:mitochondrial respiratory chain complex IV assembly"/>
    <property type="evidence" value="ECO:0007669"/>
    <property type="project" value="EnsemblFungi"/>
</dbReference>
<dbReference type="Proteomes" id="UP000186594">
    <property type="component" value="Unassembled WGS sequence"/>
</dbReference>
<dbReference type="PANTHER" id="PTHR21107">
    <property type="entry name" value="CYTOCHROME C OXIDASE ASSEMBLY PROTEIN COX19"/>
    <property type="match status" value="1"/>
</dbReference>
<keyword evidence="3" id="KW-1015">Disulfide bond</keyword>
<dbReference type="OrthoDB" id="1792at2759"/>